<reference evidence="3" key="2">
    <citation type="submission" date="2020-09" db="EMBL/GenBank/DDBJ databases">
        <authorList>
            <person name="Sun Q."/>
            <person name="Zhou Y."/>
        </authorList>
    </citation>
    <scope>NUCLEOTIDE SEQUENCE</scope>
    <source>
        <strain evidence="3">CGMCC 1.16067</strain>
    </source>
</reference>
<organism evidence="3 4">
    <name type="scientific">Marmoricola endophyticus</name>
    <dbReference type="NCBI Taxonomy" id="2040280"/>
    <lineage>
        <taxon>Bacteria</taxon>
        <taxon>Bacillati</taxon>
        <taxon>Actinomycetota</taxon>
        <taxon>Actinomycetes</taxon>
        <taxon>Propionibacteriales</taxon>
        <taxon>Nocardioidaceae</taxon>
        <taxon>Marmoricola</taxon>
    </lineage>
</organism>
<evidence type="ECO:0000256" key="1">
    <source>
        <dbReference type="SAM" id="MobiDB-lite"/>
    </source>
</evidence>
<evidence type="ECO:0008006" key="5">
    <source>
        <dbReference type="Google" id="ProtNLM"/>
    </source>
</evidence>
<dbReference type="AlphaFoldDB" id="A0A917BQ97"/>
<dbReference type="PROSITE" id="PS51257">
    <property type="entry name" value="PROKAR_LIPOPROTEIN"/>
    <property type="match status" value="1"/>
</dbReference>
<feature type="region of interest" description="Disordered" evidence="1">
    <location>
        <begin position="161"/>
        <end position="208"/>
    </location>
</feature>
<evidence type="ECO:0000313" key="3">
    <source>
        <dbReference type="EMBL" id="GGF51982.1"/>
    </source>
</evidence>
<feature type="signal peptide" evidence="2">
    <location>
        <begin position="1"/>
        <end position="27"/>
    </location>
</feature>
<dbReference type="EMBL" id="BMKQ01000001">
    <property type="protein sequence ID" value="GGF51982.1"/>
    <property type="molecule type" value="Genomic_DNA"/>
</dbReference>
<proteinExistence type="predicted"/>
<dbReference type="RefSeq" id="WP_188780288.1">
    <property type="nucleotide sequence ID" value="NZ_BMKQ01000001.1"/>
</dbReference>
<dbReference type="Proteomes" id="UP000649179">
    <property type="component" value="Unassembled WGS sequence"/>
</dbReference>
<reference evidence="3" key="1">
    <citation type="journal article" date="2014" name="Int. J. Syst. Evol. Microbiol.">
        <title>Complete genome sequence of Corynebacterium casei LMG S-19264T (=DSM 44701T), isolated from a smear-ripened cheese.</title>
        <authorList>
            <consortium name="US DOE Joint Genome Institute (JGI-PGF)"/>
            <person name="Walter F."/>
            <person name="Albersmeier A."/>
            <person name="Kalinowski J."/>
            <person name="Ruckert C."/>
        </authorList>
    </citation>
    <scope>NUCLEOTIDE SEQUENCE</scope>
    <source>
        <strain evidence="3">CGMCC 1.16067</strain>
    </source>
</reference>
<feature type="chain" id="PRO_5039182704" description="Lipoprotein" evidence="2">
    <location>
        <begin position="28"/>
        <end position="208"/>
    </location>
</feature>
<accession>A0A917BQ97</accession>
<protein>
    <recommendedName>
        <fullName evidence="5">Lipoprotein</fullName>
    </recommendedName>
</protein>
<evidence type="ECO:0000313" key="4">
    <source>
        <dbReference type="Proteomes" id="UP000649179"/>
    </source>
</evidence>
<evidence type="ECO:0000256" key="2">
    <source>
        <dbReference type="SAM" id="SignalP"/>
    </source>
</evidence>
<keyword evidence="2" id="KW-0732">Signal</keyword>
<keyword evidence="4" id="KW-1185">Reference proteome</keyword>
<sequence>MPHHLRFPLRRRVATAALVLLAPVAAGCGFDVQTDAAYQPAQGSNERVGQVDVLGAVVVSDAKGSGRLIATFVNRGGRPASLTGITGRNVSITGPSSIAIPSYNAGFTNLADSDEQPIVVSNADVDAGYYVRMRFSFSGSDAVTLNVPVVAADGPYAGLAPGQSESGTGSSAGDEVAATGSQGAFGGDAATDEDPVNSDGTSAEVGGQ</sequence>
<gene>
    <name evidence="3" type="ORF">GCM10011519_27480</name>
</gene>
<name>A0A917BQ97_9ACTN</name>
<comment type="caution">
    <text evidence="3">The sequence shown here is derived from an EMBL/GenBank/DDBJ whole genome shotgun (WGS) entry which is preliminary data.</text>
</comment>